<reference evidence="4" key="1">
    <citation type="journal article" date="2023" name="Mol. Phylogenet. Evol.">
        <title>Genome-scale phylogeny and comparative genomics of the fungal order Sordariales.</title>
        <authorList>
            <person name="Hensen N."/>
            <person name="Bonometti L."/>
            <person name="Westerberg I."/>
            <person name="Brannstrom I.O."/>
            <person name="Guillou S."/>
            <person name="Cros-Aarteil S."/>
            <person name="Calhoun S."/>
            <person name="Haridas S."/>
            <person name="Kuo A."/>
            <person name="Mondo S."/>
            <person name="Pangilinan J."/>
            <person name="Riley R."/>
            <person name="LaButti K."/>
            <person name="Andreopoulos B."/>
            <person name="Lipzen A."/>
            <person name="Chen C."/>
            <person name="Yan M."/>
            <person name="Daum C."/>
            <person name="Ng V."/>
            <person name="Clum A."/>
            <person name="Steindorff A."/>
            <person name="Ohm R.A."/>
            <person name="Martin F."/>
            <person name="Silar P."/>
            <person name="Natvig D.O."/>
            <person name="Lalanne C."/>
            <person name="Gautier V."/>
            <person name="Ament-Velasquez S.L."/>
            <person name="Kruys A."/>
            <person name="Hutchinson M.I."/>
            <person name="Powell A.J."/>
            <person name="Barry K."/>
            <person name="Miller A.N."/>
            <person name="Grigoriev I.V."/>
            <person name="Debuchy R."/>
            <person name="Gladieux P."/>
            <person name="Hiltunen Thoren M."/>
            <person name="Johannesson H."/>
        </authorList>
    </citation>
    <scope>NUCLEOTIDE SEQUENCE</scope>
    <source>
        <strain evidence="4">CBS 538.74</strain>
    </source>
</reference>
<evidence type="ECO:0000256" key="3">
    <source>
        <dbReference type="ARBA" id="ARBA00023242"/>
    </source>
</evidence>
<accession>A0AAN6VH62</accession>
<comment type="caution">
    <text evidence="4">The sequence shown here is derived from an EMBL/GenBank/DDBJ whole genome shotgun (WGS) entry which is preliminary data.</text>
</comment>
<keyword evidence="5" id="KW-1185">Reference proteome</keyword>
<evidence type="ECO:0000313" key="4">
    <source>
        <dbReference type="EMBL" id="KAK4151240.1"/>
    </source>
</evidence>
<proteinExistence type="predicted"/>
<dbReference type="PANTHER" id="PTHR47840:SF1">
    <property type="entry name" value="ZN(II)2CYS6 TRANSCRIPTION FACTOR (EUROFUNG)"/>
    <property type="match status" value="1"/>
</dbReference>
<keyword evidence="1" id="KW-0805">Transcription regulation</keyword>
<dbReference type="AlphaFoldDB" id="A0AAN6VH62"/>
<name>A0AAN6VH62_9PEZI</name>
<keyword evidence="2" id="KW-0804">Transcription</keyword>
<dbReference type="CDD" id="cd12148">
    <property type="entry name" value="fungal_TF_MHR"/>
    <property type="match status" value="1"/>
</dbReference>
<reference evidence="4" key="2">
    <citation type="submission" date="2023-05" db="EMBL/GenBank/DDBJ databases">
        <authorList>
            <consortium name="Lawrence Berkeley National Laboratory"/>
            <person name="Steindorff A."/>
            <person name="Hensen N."/>
            <person name="Bonometti L."/>
            <person name="Westerberg I."/>
            <person name="Brannstrom I.O."/>
            <person name="Guillou S."/>
            <person name="Cros-Aarteil S."/>
            <person name="Calhoun S."/>
            <person name="Haridas S."/>
            <person name="Kuo A."/>
            <person name="Mondo S."/>
            <person name="Pangilinan J."/>
            <person name="Riley R."/>
            <person name="Labutti K."/>
            <person name="Andreopoulos B."/>
            <person name="Lipzen A."/>
            <person name="Chen C."/>
            <person name="Yanf M."/>
            <person name="Daum C."/>
            <person name="Ng V."/>
            <person name="Clum A."/>
            <person name="Ohm R."/>
            <person name="Martin F."/>
            <person name="Silar P."/>
            <person name="Natvig D."/>
            <person name="Lalanne C."/>
            <person name="Gautier V."/>
            <person name="Ament-Velasquez S.L."/>
            <person name="Kruys A."/>
            <person name="Hutchinson M.I."/>
            <person name="Powell A.J."/>
            <person name="Barry K."/>
            <person name="Miller A.N."/>
            <person name="Grigoriev I.V."/>
            <person name="Debuchy R."/>
            <person name="Gladieux P."/>
            <person name="Thoren M.H."/>
            <person name="Johannesson H."/>
        </authorList>
    </citation>
    <scope>NUCLEOTIDE SEQUENCE</scope>
    <source>
        <strain evidence="4">CBS 538.74</strain>
    </source>
</reference>
<gene>
    <name evidence="4" type="ORF">C8A00DRAFT_45539</name>
</gene>
<dbReference type="PANTHER" id="PTHR47840">
    <property type="entry name" value="ZN(II)2CYS6 TRANSCRIPTION FACTOR (EUROFUNG)-RELATED"/>
    <property type="match status" value="1"/>
</dbReference>
<keyword evidence="3" id="KW-0539">Nucleus</keyword>
<evidence type="ECO:0000313" key="5">
    <source>
        <dbReference type="Proteomes" id="UP001302745"/>
    </source>
</evidence>
<protein>
    <submittedName>
        <fullName evidence="4">Uncharacterized protein</fullName>
    </submittedName>
</protein>
<organism evidence="4 5">
    <name type="scientific">Chaetomidium leptoderma</name>
    <dbReference type="NCBI Taxonomy" id="669021"/>
    <lineage>
        <taxon>Eukaryota</taxon>
        <taxon>Fungi</taxon>
        <taxon>Dikarya</taxon>
        <taxon>Ascomycota</taxon>
        <taxon>Pezizomycotina</taxon>
        <taxon>Sordariomycetes</taxon>
        <taxon>Sordariomycetidae</taxon>
        <taxon>Sordariales</taxon>
        <taxon>Chaetomiaceae</taxon>
        <taxon>Chaetomidium</taxon>
    </lineage>
</organism>
<evidence type="ECO:0000256" key="2">
    <source>
        <dbReference type="ARBA" id="ARBA00023163"/>
    </source>
</evidence>
<dbReference type="Proteomes" id="UP001302745">
    <property type="component" value="Unassembled WGS sequence"/>
</dbReference>
<sequence>MSLGQLMGIDRGSSRSLQFVDLAVSTTRRPTPQGLWYRINSCDRSHSLMLGLPAGSTDNSFATEESMTGNTSMERLAKLHTVIGGQILERNTNTDGRVYAVAQIIDGDLTSAHISMGQEWWAMPLILHLPYMLRSPMETTHDDSRSACAQSSREVLQRFVVFRAHYRSVWACRHVDYSALVAAMTLLLSYLNQAGNGPHSPATFHSHPDKDGRLIGVVRERMQHVALMNHDKLSQESADVIGQLLPILDSANVSSAESMKSLHLDIPYFGTINVYPGPPVPKDTHTAEANTTFYVVGSAASITRPPAPDPNFGAVEPPPPPHAETTYHSIHMQVDPPAQDDIVEVPVAADADDWIFQGVESSYWSLLNYDIA</sequence>
<dbReference type="EMBL" id="MU857026">
    <property type="protein sequence ID" value="KAK4151240.1"/>
    <property type="molecule type" value="Genomic_DNA"/>
</dbReference>
<evidence type="ECO:0000256" key="1">
    <source>
        <dbReference type="ARBA" id="ARBA00023015"/>
    </source>
</evidence>